<protein>
    <submittedName>
        <fullName evidence="2">Uncharacterized protein</fullName>
    </submittedName>
</protein>
<dbReference type="AlphaFoldDB" id="A0A392RXZ5"/>
<feature type="compositionally biased region" description="Basic and acidic residues" evidence="1">
    <location>
        <begin position="71"/>
        <end position="107"/>
    </location>
</feature>
<feature type="non-terminal residue" evidence="2">
    <location>
        <position position="107"/>
    </location>
</feature>
<feature type="compositionally biased region" description="Basic and acidic residues" evidence="1">
    <location>
        <begin position="47"/>
        <end position="59"/>
    </location>
</feature>
<evidence type="ECO:0000256" key="1">
    <source>
        <dbReference type="SAM" id="MobiDB-lite"/>
    </source>
</evidence>
<dbReference type="Proteomes" id="UP000265520">
    <property type="component" value="Unassembled WGS sequence"/>
</dbReference>
<keyword evidence="3" id="KW-1185">Reference proteome</keyword>
<evidence type="ECO:0000313" key="2">
    <source>
        <dbReference type="EMBL" id="MCI41493.1"/>
    </source>
</evidence>
<name>A0A392RXZ5_9FABA</name>
<feature type="compositionally biased region" description="Polar residues" evidence="1">
    <location>
        <begin position="1"/>
        <end position="13"/>
    </location>
</feature>
<dbReference type="EMBL" id="LXQA010292997">
    <property type="protein sequence ID" value="MCI41493.1"/>
    <property type="molecule type" value="Genomic_DNA"/>
</dbReference>
<reference evidence="2 3" key="1">
    <citation type="journal article" date="2018" name="Front. Plant Sci.">
        <title>Red Clover (Trifolium pratense) and Zigzag Clover (T. medium) - A Picture of Genomic Similarities and Differences.</title>
        <authorList>
            <person name="Dluhosova J."/>
            <person name="Istvanek J."/>
            <person name="Nedelnik J."/>
            <person name="Repkova J."/>
        </authorList>
    </citation>
    <scope>NUCLEOTIDE SEQUENCE [LARGE SCALE GENOMIC DNA]</scope>
    <source>
        <strain evidence="3">cv. 10/8</strain>
        <tissue evidence="2">Leaf</tissue>
    </source>
</reference>
<organism evidence="2 3">
    <name type="scientific">Trifolium medium</name>
    <dbReference type="NCBI Taxonomy" id="97028"/>
    <lineage>
        <taxon>Eukaryota</taxon>
        <taxon>Viridiplantae</taxon>
        <taxon>Streptophyta</taxon>
        <taxon>Embryophyta</taxon>
        <taxon>Tracheophyta</taxon>
        <taxon>Spermatophyta</taxon>
        <taxon>Magnoliopsida</taxon>
        <taxon>eudicotyledons</taxon>
        <taxon>Gunneridae</taxon>
        <taxon>Pentapetalae</taxon>
        <taxon>rosids</taxon>
        <taxon>fabids</taxon>
        <taxon>Fabales</taxon>
        <taxon>Fabaceae</taxon>
        <taxon>Papilionoideae</taxon>
        <taxon>50 kb inversion clade</taxon>
        <taxon>NPAAA clade</taxon>
        <taxon>Hologalegina</taxon>
        <taxon>IRL clade</taxon>
        <taxon>Trifolieae</taxon>
        <taxon>Trifolium</taxon>
    </lineage>
</organism>
<feature type="region of interest" description="Disordered" evidence="1">
    <location>
        <begin position="1"/>
        <end position="107"/>
    </location>
</feature>
<feature type="compositionally biased region" description="Polar residues" evidence="1">
    <location>
        <begin position="20"/>
        <end position="34"/>
    </location>
</feature>
<accession>A0A392RXZ5</accession>
<evidence type="ECO:0000313" key="3">
    <source>
        <dbReference type="Proteomes" id="UP000265520"/>
    </source>
</evidence>
<proteinExistence type="predicted"/>
<comment type="caution">
    <text evidence="2">The sequence shown here is derived from an EMBL/GenBank/DDBJ whole genome shotgun (WGS) entry which is preliminary data.</text>
</comment>
<sequence>MGQLSRQFSTLHNSGGFGGNTQDNPKNESCNAINLRNRVVPFPEVGESSKKTESKKRSEEEVEQVSQEGVENERQGVVENERKEKNAIEKENEGEVEQKSEIEGGVE</sequence>